<dbReference type="GO" id="GO:0043565">
    <property type="term" value="F:sequence-specific DNA binding"/>
    <property type="evidence" value="ECO:0007669"/>
    <property type="project" value="TreeGrafter"/>
</dbReference>
<keyword evidence="9" id="KW-1133">Transmembrane helix</keyword>
<proteinExistence type="predicted"/>
<evidence type="ECO:0000256" key="1">
    <source>
        <dbReference type="ARBA" id="ARBA00004123"/>
    </source>
</evidence>
<sequence length="810" mass="88578">MVDISAKRRKLDTPDPALTQPSAFRNVSSCRRCRLRKGRCDQRLPRCRPCEKVGARCISYDPITRREFPRSYVYFLETRIAYLQSVLVKHEIPFEPEAAFDEKQIAMATSPTAEIHPVFDSDAENSSNIEPSPAEQPVDKDDNNSRHSSSNSILRSATTNTTSALLESIPPSNRALSPTRSSLPDRDLANRLVQLYFEHANPQLPVLHRGEFTDLLAATYATPDTARPTRTLFFLFIVFAIGAGIVFEDRREDANERAKPTKSQPEAYHAAAISHLHSPSSSTNDFTRLESLQAVILLAHFALLRPVAPGPAHTASLALRTAIDMGLYMDRHDDPHPTTTTTVSTPTKSTCWTPLDQRRRLWWCVYSLDRLIAPCTGRPFGIADQVISTGFPAIPADQAIRQAGCVPCSKYIARHYFQLRVLQSEVHEGVLGYCAARGRDSSSSAFSAAAFSGDVTAAAASFPSPPVGDDSDSHRTNASRFLKKLGVRSFSEWVGNVRTRLDAWRARVPVVRRPGAWFPAALLELDYWLTVNFLYRGSVRVPGGLAWDSDLGFGLGLGGRPGVDENGDEDEDEEDENVSIEVAEASQKVLQIYRMMHHVRLVNYTYLATHSIFMAGSFFLFTIWNSPLVRSRLTLDEIDYTLLAGTSVLTDMIDKYPHAESCRDALARMGVATVQMCLSTGGFRTDSVQDEGGNVGSSQEEGLSNQNRDSGRRQVERDPGSGSLSPVGMKSVGLAGLGHGGDGQGDGVSPLNLDFLDLDLDLDVDVDVDVDVDLDMGAGFEGVGPVSWVVDGMEGEGGMESSLLSAASGG</sequence>
<accession>A0A2I1CU57</accession>
<dbReference type="CDD" id="cd14723">
    <property type="entry name" value="ZIP_Ppr1"/>
    <property type="match status" value="1"/>
</dbReference>
<keyword evidence="6" id="KW-0804">Transcription</keyword>
<reference evidence="11" key="1">
    <citation type="submission" date="2016-12" db="EMBL/GenBank/DDBJ databases">
        <title>The genomes of Aspergillus section Nigri reveals drivers in fungal speciation.</title>
        <authorList>
            <consortium name="DOE Joint Genome Institute"/>
            <person name="Vesth T.C."/>
            <person name="Nybo J."/>
            <person name="Theobald S."/>
            <person name="Brandl J."/>
            <person name="Frisvad J.C."/>
            <person name="Nielsen K.F."/>
            <person name="Lyhne E.K."/>
            <person name="Kogle M.E."/>
            <person name="Kuo A."/>
            <person name="Riley R."/>
            <person name="Clum A."/>
            <person name="Nolan M."/>
            <person name="Lipzen A."/>
            <person name="Salamov A."/>
            <person name="Henrissat B."/>
            <person name="Wiebenga A."/>
            <person name="De vries R.P."/>
            <person name="Grigoriev I.V."/>
            <person name="Mortensen U.H."/>
            <person name="Andersen M.R."/>
            <person name="Baker S.E."/>
        </authorList>
    </citation>
    <scope>NUCLEOTIDE SEQUENCE</scope>
    <source>
        <strain evidence="11">IBT 28561</strain>
    </source>
</reference>
<dbReference type="GO" id="GO:0005634">
    <property type="term" value="C:nucleus"/>
    <property type="evidence" value="ECO:0007669"/>
    <property type="project" value="UniProtKB-SubCell"/>
</dbReference>
<evidence type="ECO:0000313" key="11">
    <source>
        <dbReference type="EMBL" id="PKY01163.1"/>
    </source>
</evidence>
<dbReference type="Gene3D" id="4.10.240.10">
    <property type="entry name" value="Zn(2)-C6 fungal-type DNA-binding domain"/>
    <property type="match status" value="1"/>
</dbReference>
<dbReference type="GO" id="GO:0045944">
    <property type="term" value="P:positive regulation of transcription by RNA polymerase II"/>
    <property type="evidence" value="ECO:0007669"/>
    <property type="project" value="TreeGrafter"/>
</dbReference>
<keyword evidence="12" id="KW-1185">Reference proteome</keyword>
<dbReference type="Pfam" id="PF00172">
    <property type="entry name" value="Zn_clus"/>
    <property type="match status" value="1"/>
</dbReference>
<dbReference type="PANTHER" id="PTHR47782:SF1">
    <property type="entry name" value="PYRIMIDINE PATHWAY REGULATORY PROTEIN 1"/>
    <property type="match status" value="1"/>
</dbReference>
<keyword evidence="9" id="KW-0812">Transmembrane</keyword>
<comment type="subcellular location">
    <subcellularLocation>
        <location evidence="1">Nucleus</location>
    </subcellularLocation>
</comment>
<dbReference type="CDD" id="cd00067">
    <property type="entry name" value="GAL4"/>
    <property type="match status" value="1"/>
</dbReference>
<dbReference type="OrthoDB" id="2399539at2759"/>
<dbReference type="GO" id="GO:0000981">
    <property type="term" value="F:DNA-binding transcription factor activity, RNA polymerase II-specific"/>
    <property type="evidence" value="ECO:0007669"/>
    <property type="project" value="InterPro"/>
</dbReference>
<dbReference type="GO" id="GO:0008270">
    <property type="term" value="F:zinc ion binding"/>
    <property type="evidence" value="ECO:0007669"/>
    <property type="project" value="InterPro"/>
</dbReference>
<feature type="region of interest" description="Disordered" evidence="8">
    <location>
        <begin position="688"/>
        <end position="743"/>
    </location>
</feature>
<dbReference type="SUPFAM" id="SSF57701">
    <property type="entry name" value="Zn2/Cys6 DNA-binding domain"/>
    <property type="match status" value="1"/>
</dbReference>
<feature type="transmembrane region" description="Helical" evidence="9">
    <location>
        <begin position="231"/>
        <end position="247"/>
    </location>
</feature>
<dbReference type="InterPro" id="IPR001138">
    <property type="entry name" value="Zn2Cys6_DnaBD"/>
</dbReference>
<keyword evidence="3" id="KW-0862">Zinc</keyword>
<keyword evidence="7" id="KW-0539">Nucleus</keyword>
<feature type="domain" description="Zn(2)-C6 fungal-type" evidence="10">
    <location>
        <begin position="29"/>
        <end position="59"/>
    </location>
</feature>
<dbReference type="InterPro" id="IPR036864">
    <property type="entry name" value="Zn2-C6_fun-type_DNA-bd_sf"/>
</dbReference>
<dbReference type="AlphaFoldDB" id="A0A2I1CU57"/>
<evidence type="ECO:0000256" key="5">
    <source>
        <dbReference type="ARBA" id="ARBA00023125"/>
    </source>
</evidence>
<comment type="caution">
    <text evidence="11">The sequence shown here is derived from an EMBL/GenBank/DDBJ whole genome shotgun (WGS) entry which is preliminary data.</text>
</comment>
<dbReference type="GeneID" id="36546598"/>
<dbReference type="PROSITE" id="PS00463">
    <property type="entry name" value="ZN2_CY6_FUNGAL_1"/>
    <property type="match status" value="1"/>
</dbReference>
<feature type="region of interest" description="Disordered" evidence="8">
    <location>
        <begin position="122"/>
        <end position="157"/>
    </location>
</feature>
<dbReference type="VEuPathDB" id="FungiDB:P168DRAFT_307035"/>
<feature type="transmembrane region" description="Helical" evidence="9">
    <location>
        <begin position="604"/>
        <end position="624"/>
    </location>
</feature>
<dbReference type="InterPro" id="IPR052202">
    <property type="entry name" value="Yeast_MetPath_Reg"/>
</dbReference>
<keyword evidence="5" id="KW-0238">DNA-binding</keyword>
<dbReference type="InterPro" id="IPR007219">
    <property type="entry name" value="XnlR_reg_dom"/>
</dbReference>
<evidence type="ECO:0000256" key="2">
    <source>
        <dbReference type="ARBA" id="ARBA00022723"/>
    </source>
</evidence>
<evidence type="ECO:0000259" key="10">
    <source>
        <dbReference type="PROSITE" id="PS50048"/>
    </source>
</evidence>
<dbReference type="CDD" id="cd12148">
    <property type="entry name" value="fungal_TF_MHR"/>
    <property type="match status" value="1"/>
</dbReference>
<dbReference type="EMBL" id="MSFM01000012">
    <property type="protein sequence ID" value="PKY01163.1"/>
    <property type="molecule type" value="Genomic_DNA"/>
</dbReference>
<dbReference type="PROSITE" id="PS50048">
    <property type="entry name" value="ZN2_CY6_FUNGAL_2"/>
    <property type="match status" value="1"/>
</dbReference>
<dbReference type="SMART" id="SM00066">
    <property type="entry name" value="GAL4"/>
    <property type="match status" value="1"/>
</dbReference>
<keyword evidence="4" id="KW-0805">Transcription regulation</keyword>
<dbReference type="Pfam" id="PF04082">
    <property type="entry name" value="Fungal_trans"/>
    <property type="match status" value="1"/>
</dbReference>
<dbReference type="RefSeq" id="XP_024689757.1">
    <property type="nucleotide sequence ID" value="XM_024839074.1"/>
</dbReference>
<gene>
    <name evidence="11" type="ORF">P168DRAFT_307035</name>
</gene>
<evidence type="ECO:0000256" key="6">
    <source>
        <dbReference type="ARBA" id="ARBA00023163"/>
    </source>
</evidence>
<dbReference type="GO" id="GO:0006351">
    <property type="term" value="P:DNA-templated transcription"/>
    <property type="evidence" value="ECO:0007669"/>
    <property type="project" value="InterPro"/>
</dbReference>
<dbReference type="Proteomes" id="UP000234254">
    <property type="component" value="Unassembled WGS sequence"/>
</dbReference>
<evidence type="ECO:0000256" key="7">
    <source>
        <dbReference type="ARBA" id="ARBA00023242"/>
    </source>
</evidence>
<name>A0A2I1CU57_ASPC2</name>
<evidence type="ECO:0000256" key="3">
    <source>
        <dbReference type="ARBA" id="ARBA00022833"/>
    </source>
</evidence>
<evidence type="ECO:0000256" key="8">
    <source>
        <dbReference type="SAM" id="MobiDB-lite"/>
    </source>
</evidence>
<dbReference type="PANTHER" id="PTHR47782">
    <property type="entry name" value="ZN(II)2CYS6 TRANSCRIPTION FACTOR (EUROFUNG)-RELATED"/>
    <property type="match status" value="1"/>
</dbReference>
<evidence type="ECO:0000256" key="9">
    <source>
        <dbReference type="SAM" id="Phobius"/>
    </source>
</evidence>
<keyword evidence="9" id="KW-0472">Membrane</keyword>
<feature type="compositionally biased region" description="Basic and acidic residues" evidence="8">
    <location>
        <begin position="709"/>
        <end position="719"/>
    </location>
</feature>
<feature type="compositionally biased region" description="Polar residues" evidence="8">
    <location>
        <begin position="696"/>
        <end position="708"/>
    </location>
</feature>
<keyword evidence="2" id="KW-0479">Metal-binding</keyword>
<organism evidence="11 12">
    <name type="scientific">Aspergillus campestris (strain IBT 28561)</name>
    <dbReference type="NCBI Taxonomy" id="1392248"/>
    <lineage>
        <taxon>Eukaryota</taxon>
        <taxon>Fungi</taxon>
        <taxon>Dikarya</taxon>
        <taxon>Ascomycota</taxon>
        <taxon>Pezizomycotina</taxon>
        <taxon>Eurotiomycetes</taxon>
        <taxon>Eurotiomycetidae</taxon>
        <taxon>Eurotiales</taxon>
        <taxon>Aspergillaceae</taxon>
        <taxon>Aspergillus</taxon>
        <taxon>Aspergillus subgen. Circumdati</taxon>
    </lineage>
</organism>
<evidence type="ECO:0000313" key="12">
    <source>
        <dbReference type="Proteomes" id="UP000234254"/>
    </source>
</evidence>
<evidence type="ECO:0000256" key="4">
    <source>
        <dbReference type="ARBA" id="ARBA00023015"/>
    </source>
</evidence>
<dbReference type="SMART" id="SM00906">
    <property type="entry name" value="Fungal_trans"/>
    <property type="match status" value="1"/>
</dbReference>
<protein>
    <recommendedName>
        <fullName evidence="10">Zn(2)-C6 fungal-type domain-containing protein</fullName>
    </recommendedName>
</protein>